<sequence>MMSSLLVVLLAALIIPLIMARLKIVNVPTSVAEIIAGIILGKSLLNWVHPTEILNQLSTLGVIILIFLSGMEIDFSLFKKQPNNKPNAKKQISPVLIASLAMGSIIILSVGCSWVLAKLHLFNNIPLGTILFSTIALGIVIAALKEKELLSKPFGQTMLLIAAFGEIIPLLSLTLYSTLMGGDVKSLWPILLIFVVAIILLMNFRTFYHLFDKINKVTTQLDIRLAFFLVITLVAVAEHVGAENILGAFLAGIVMKLLQPKEETLDKLNSLGYGFFIPIFFIMTGAKLDLKTLLTDQKALLLIPLFLIGLIVAKLAVIPILRMRFKMINAIAGTFLATTTITLVIPVLTVGRELHVITATQSGAFTLAAVLTCIFSPILFNKFYVHEKEDIIKPVVHFLGANTVTVPIAQQLSQGLYETHLYTDRAAYYDTYQSKANVTLLPDFTTKTMNDNHVFDADIVVLGYFNHDENYQLAKMALKAKVPRIIARFETKNVANHQYDDLAAQGVEIYNTYEANISLLRSLIETPATMNILTDTVAGLFEITVNNRRFTGKEVKNLPLINQITIVQIYHDGHIILPHGDTQIHLGDHIVFTGPKNIIPQMRRIYETHN</sequence>
<feature type="transmembrane region" description="Helical" evidence="9">
    <location>
        <begin position="156"/>
        <end position="175"/>
    </location>
</feature>
<keyword evidence="3" id="KW-0813">Transport</keyword>
<dbReference type="Pfam" id="PF00999">
    <property type="entry name" value="Na_H_Exchanger"/>
    <property type="match status" value="1"/>
</dbReference>
<comment type="caution">
    <text evidence="11">The sequence shown here is derived from an EMBL/GenBank/DDBJ whole genome shotgun (WGS) entry which is preliminary data.</text>
</comment>
<dbReference type="PANTHER" id="PTHR43562">
    <property type="entry name" value="NAPA-TYPE SODIUM/HYDROGEN ANTIPORTER"/>
    <property type="match status" value="1"/>
</dbReference>
<dbReference type="Proteomes" id="UP000777303">
    <property type="component" value="Unassembled WGS sequence"/>
</dbReference>
<organism evidence="11 12">
    <name type="scientific">Candidatus Paralactobacillus gallistercoris</name>
    <dbReference type="NCBI Taxonomy" id="2838724"/>
    <lineage>
        <taxon>Bacteria</taxon>
        <taxon>Bacillati</taxon>
        <taxon>Bacillota</taxon>
        <taxon>Bacilli</taxon>
        <taxon>Lactobacillales</taxon>
        <taxon>Lactobacillaceae</taxon>
        <taxon>Lactobacillus</taxon>
    </lineage>
</organism>
<feature type="domain" description="RCK C-terminal" evidence="10">
    <location>
        <begin position="525"/>
        <end position="608"/>
    </location>
</feature>
<evidence type="ECO:0000256" key="8">
    <source>
        <dbReference type="ARBA" id="ARBA00023136"/>
    </source>
</evidence>
<dbReference type="Gene3D" id="3.30.70.1450">
    <property type="entry name" value="Regulator of K+ conductance, C-terminal domain"/>
    <property type="match status" value="1"/>
</dbReference>
<keyword evidence="5 9" id="KW-0812">Transmembrane</keyword>
<dbReference type="PANTHER" id="PTHR43562:SF1">
    <property type="entry name" value="NA(+)_H(+) ANTIPORTER YJBQ-RELATED"/>
    <property type="match status" value="1"/>
</dbReference>
<dbReference type="AlphaFoldDB" id="A0A948TIU3"/>
<dbReference type="GO" id="GO:1902600">
    <property type="term" value="P:proton transmembrane transport"/>
    <property type="evidence" value="ECO:0007669"/>
    <property type="project" value="InterPro"/>
</dbReference>
<proteinExistence type="inferred from homology"/>
<dbReference type="InterPro" id="IPR006037">
    <property type="entry name" value="RCK_C"/>
</dbReference>
<evidence type="ECO:0000256" key="6">
    <source>
        <dbReference type="ARBA" id="ARBA00022989"/>
    </source>
</evidence>
<dbReference type="SUPFAM" id="SSF116726">
    <property type="entry name" value="TrkA C-terminal domain-like"/>
    <property type="match status" value="1"/>
</dbReference>
<evidence type="ECO:0000313" key="12">
    <source>
        <dbReference type="Proteomes" id="UP000777303"/>
    </source>
</evidence>
<dbReference type="GO" id="GO:0008324">
    <property type="term" value="F:monoatomic cation transmembrane transporter activity"/>
    <property type="evidence" value="ECO:0007669"/>
    <property type="project" value="InterPro"/>
</dbReference>
<keyword evidence="6 9" id="KW-1133">Transmembrane helix</keyword>
<evidence type="ECO:0000259" key="10">
    <source>
        <dbReference type="PROSITE" id="PS51202"/>
    </source>
</evidence>
<reference evidence="11" key="1">
    <citation type="journal article" date="2021" name="PeerJ">
        <title>Extensive microbial diversity within the chicken gut microbiome revealed by metagenomics and culture.</title>
        <authorList>
            <person name="Gilroy R."/>
            <person name="Ravi A."/>
            <person name="Getino M."/>
            <person name="Pursley I."/>
            <person name="Horton D.L."/>
            <person name="Alikhan N.F."/>
            <person name="Baker D."/>
            <person name="Gharbi K."/>
            <person name="Hall N."/>
            <person name="Watson M."/>
            <person name="Adriaenssens E.M."/>
            <person name="Foster-Nyarko E."/>
            <person name="Jarju S."/>
            <person name="Secka A."/>
            <person name="Antonio M."/>
            <person name="Oren A."/>
            <person name="Chaudhuri R.R."/>
            <person name="La Ragione R."/>
            <person name="Hildebrand F."/>
            <person name="Pallen M.J."/>
        </authorList>
    </citation>
    <scope>NUCLEOTIDE SEQUENCE</scope>
    <source>
        <strain evidence="11">F6-6636</strain>
    </source>
</reference>
<evidence type="ECO:0000256" key="7">
    <source>
        <dbReference type="ARBA" id="ARBA00023065"/>
    </source>
</evidence>
<accession>A0A948TIU3</accession>
<dbReference type="GO" id="GO:0015297">
    <property type="term" value="F:antiporter activity"/>
    <property type="evidence" value="ECO:0007669"/>
    <property type="project" value="UniProtKB-KW"/>
</dbReference>
<feature type="transmembrane region" description="Helical" evidence="9">
    <location>
        <begin position="327"/>
        <end position="350"/>
    </location>
</feature>
<gene>
    <name evidence="11" type="ORF">H9901_01820</name>
</gene>
<dbReference type="PROSITE" id="PS51202">
    <property type="entry name" value="RCK_C"/>
    <property type="match status" value="1"/>
</dbReference>
<dbReference type="GO" id="GO:0016020">
    <property type="term" value="C:membrane"/>
    <property type="evidence" value="ECO:0007669"/>
    <property type="project" value="UniProtKB-SubCell"/>
</dbReference>
<keyword evidence="7" id="KW-0406">Ion transport</keyword>
<keyword evidence="8 9" id="KW-0472">Membrane</keyword>
<protein>
    <submittedName>
        <fullName evidence="11">Cation:proton antiporter</fullName>
    </submittedName>
</protein>
<feature type="transmembrane region" description="Helical" evidence="9">
    <location>
        <begin position="92"/>
        <end position="116"/>
    </location>
</feature>
<dbReference type="Gene3D" id="1.20.1530.20">
    <property type="match status" value="1"/>
</dbReference>
<dbReference type="Pfam" id="PF02080">
    <property type="entry name" value="TrkA_C"/>
    <property type="match status" value="1"/>
</dbReference>
<reference evidence="11" key="2">
    <citation type="submission" date="2021-04" db="EMBL/GenBank/DDBJ databases">
        <authorList>
            <person name="Gilroy R."/>
        </authorList>
    </citation>
    <scope>NUCLEOTIDE SEQUENCE</scope>
    <source>
        <strain evidence="11">F6-6636</strain>
    </source>
</reference>
<dbReference type="EMBL" id="JAHLFS010000024">
    <property type="protein sequence ID" value="MBU3851423.1"/>
    <property type="molecule type" value="Genomic_DNA"/>
</dbReference>
<dbReference type="GO" id="GO:0006813">
    <property type="term" value="P:potassium ion transport"/>
    <property type="evidence" value="ECO:0007669"/>
    <property type="project" value="InterPro"/>
</dbReference>
<feature type="transmembrane region" description="Helical" evidence="9">
    <location>
        <begin position="271"/>
        <end position="288"/>
    </location>
</feature>
<keyword evidence="4" id="KW-0050">Antiport</keyword>
<evidence type="ECO:0000256" key="4">
    <source>
        <dbReference type="ARBA" id="ARBA00022449"/>
    </source>
</evidence>
<feature type="transmembrane region" description="Helical" evidence="9">
    <location>
        <begin position="187"/>
        <end position="204"/>
    </location>
</feature>
<comment type="subcellular location">
    <subcellularLocation>
        <location evidence="1">Membrane</location>
        <topology evidence="1">Multi-pass membrane protein</topology>
    </subcellularLocation>
</comment>
<evidence type="ECO:0000256" key="3">
    <source>
        <dbReference type="ARBA" id="ARBA00022448"/>
    </source>
</evidence>
<feature type="transmembrane region" description="Helical" evidence="9">
    <location>
        <begin position="122"/>
        <end position="144"/>
    </location>
</feature>
<evidence type="ECO:0000256" key="9">
    <source>
        <dbReference type="SAM" id="Phobius"/>
    </source>
</evidence>
<feature type="transmembrane region" description="Helical" evidence="9">
    <location>
        <begin position="53"/>
        <end position="71"/>
    </location>
</feature>
<name>A0A948TIU3_9LACO</name>
<evidence type="ECO:0000256" key="2">
    <source>
        <dbReference type="ARBA" id="ARBA00005551"/>
    </source>
</evidence>
<dbReference type="InterPro" id="IPR036721">
    <property type="entry name" value="RCK_C_sf"/>
</dbReference>
<evidence type="ECO:0000256" key="1">
    <source>
        <dbReference type="ARBA" id="ARBA00004141"/>
    </source>
</evidence>
<evidence type="ECO:0000256" key="5">
    <source>
        <dbReference type="ARBA" id="ARBA00022692"/>
    </source>
</evidence>
<dbReference type="InterPro" id="IPR006153">
    <property type="entry name" value="Cation/H_exchanger_TM"/>
</dbReference>
<feature type="transmembrane region" description="Helical" evidence="9">
    <location>
        <begin position="225"/>
        <end position="251"/>
    </location>
</feature>
<evidence type="ECO:0000313" key="11">
    <source>
        <dbReference type="EMBL" id="MBU3851423.1"/>
    </source>
</evidence>
<dbReference type="InterPro" id="IPR038770">
    <property type="entry name" value="Na+/solute_symporter_sf"/>
</dbReference>
<feature type="transmembrane region" description="Helical" evidence="9">
    <location>
        <begin position="362"/>
        <end position="380"/>
    </location>
</feature>
<feature type="transmembrane region" description="Helical" evidence="9">
    <location>
        <begin position="300"/>
        <end position="321"/>
    </location>
</feature>
<comment type="similarity">
    <text evidence="2">Belongs to the monovalent cation:proton antiporter 2 (CPA2) transporter (TC 2.A.37) family.</text>
</comment>